<comment type="caution">
    <text evidence="2">The sequence shown here is derived from an EMBL/GenBank/DDBJ whole genome shotgun (WGS) entry which is preliminary data.</text>
</comment>
<dbReference type="RefSeq" id="WP_006975339.1">
    <property type="nucleotide sequence ID" value="NZ_ABCS01000089.1"/>
</dbReference>
<dbReference type="SUPFAM" id="SSF74653">
    <property type="entry name" value="TolA/TonB C-terminal domain"/>
    <property type="match status" value="1"/>
</dbReference>
<accession>A6GF49</accession>
<keyword evidence="3" id="KW-1185">Reference proteome</keyword>
<dbReference type="OrthoDB" id="9810145at2"/>
<protein>
    <recommendedName>
        <fullName evidence="1">TonB C-terminal domain-containing protein</fullName>
    </recommendedName>
</protein>
<dbReference type="InterPro" id="IPR037682">
    <property type="entry name" value="TonB_C"/>
</dbReference>
<feature type="domain" description="TonB C-terminal" evidence="1">
    <location>
        <begin position="347"/>
        <end position="399"/>
    </location>
</feature>
<gene>
    <name evidence="2" type="ORF">PPSIR1_31543</name>
</gene>
<proteinExistence type="predicted"/>
<dbReference type="STRING" id="391625.PPSIR1_31543"/>
<dbReference type="EMBL" id="ABCS01000089">
    <property type="protein sequence ID" value="EDM75508.1"/>
    <property type="molecule type" value="Genomic_DNA"/>
</dbReference>
<evidence type="ECO:0000313" key="2">
    <source>
        <dbReference type="EMBL" id="EDM75508.1"/>
    </source>
</evidence>
<dbReference type="Proteomes" id="UP000005801">
    <property type="component" value="Unassembled WGS sequence"/>
</dbReference>
<evidence type="ECO:0000259" key="1">
    <source>
        <dbReference type="Pfam" id="PF03544"/>
    </source>
</evidence>
<name>A6GF49_9BACT</name>
<reference evidence="2 3" key="1">
    <citation type="submission" date="2007-06" db="EMBL/GenBank/DDBJ databases">
        <authorList>
            <person name="Shimkets L."/>
            <person name="Ferriera S."/>
            <person name="Johnson J."/>
            <person name="Kravitz S."/>
            <person name="Beeson K."/>
            <person name="Sutton G."/>
            <person name="Rogers Y.-H."/>
            <person name="Friedman R."/>
            <person name="Frazier M."/>
            <person name="Venter J.C."/>
        </authorList>
    </citation>
    <scope>NUCLEOTIDE SEQUENCE [LARGE SCALE GENOMIC DNA]</scope>
    <source>
        <strain evidence="2 3">SIR-1</strain>
    </source>
</reference>
<dbReference type="Gene3D" id="3.30.1150.10">
    <property type="match status" value="1"/>
</dbReference>
<dbReference type="Pfam" id="PF03544">
    <property type="entry name" value="TonB_C"/>
    <property type="match status" value="1"/>
</dbReference>
<sequence>MVAIPLVAMACAPQPRPEATEPPPLPTLAFPGEGYAREGFVMTVDATVEARERGPVKTGHRHFSTRSLLRAWPTKDDGLLVNWRVMELFELATSGDLTPEPSAWSPARFEAWFSTLTAAAYVDRHGALEAVAEHSKTPRPALGFALPSLPTVELSPERPFVSNTEDLEISLWAQELLADPPAVRVNEVITLPVTCTERWTLREISVRGDSQIAELDYASTCAGTGEPPRGDADDFEGPVPTPDYRQRSGFTLRFDLDARLPVALSGYRETEHSVAASSHRPTQERDLEFSLRYTPGLHLPVEPSLIPEPRAPEGLELEAKAIYRPDPDPDRLADTAAGRGQARPRSVIDYCVAANGAVTRLRVVESHDPSLDRLMVETVGKWRFKPALLDGEPVQSCAREVFEFEPPN</sequence>
<organism evidence="2 3">
    <name type="scientific">Plesiocystis pacifica SIR-1</name>
    <dbReference type="NCBI Taxonomy" id="391625"/>
    <lineage>
        <taxon>Bacteria</taxon>
        <taxon>Pseudomonadati</taxon>
        <taxon>Myxococcota</taxon>
        <taxon>Polyangia</taxon>
        <taxon>Nannocystales</taxon>
        <taxon>Nannocystaceae</taxon>
        <taxon>Plesiocystis</taxon>
    </lineage>
</organism>
<dbReference type="GO" id="GO:0055085">
    <property type="term" value="P:transmembrane transport"/>
    <property type="evidence" value="ECO:0007669"/>
    <property type="project" value="InterPro"/>
</dbReference>
<evidence type="ECO:0000313" key="3">
    <source>
        <dbReference type="Proteomes" id="UP000005801"/>
    </source>
</evidence>
<dbReference type="AlphaFoldDB" id="A6GF49"/>